<evidence type="ECO:0000256" key="1">
    <source>
        <dbReference type="ARBA" id="ARBA00001957"/>
    </source>
</evidence>
<dbReference type="FunFam" id="2.30.38.10:FF:000001">
    <property type="entry name" value="Non-ribosomal peptide synthetase PvdI"/>
    <property type="match status" value="1"/>
</dbReference>
<evidence type="ECO:0000313" key="5">
    <source>
        <dbReference type="EMBL" id="ALF53777.1"/>
    </source>
</evidence>
<dbReference type="CDD" id="cd17646">
    <property type="entry name" value="A_NRPS_AB3403-like"/>
    <property type="match status" value="1"/>
</dbReference>
<keyword evidence="2" id="KW-0596">Phosphopantetheine</keyword>
<dbReference type="InterPro" id="IPR025110">
    <property type="entry name" value="AMP-bd_C"/>
</dbReference>
<dbReference type="PROSITE" id="PS50075">
    <property type="entry name" value="CARRIER"/>
    <property type="match status" value="1"/>
</dbReference>
<dbReference type="Proteomes" id="UP000062645">
    <property type="component" value="Chromosome"/>
</dbReference>
<dbReference type="Gene3D" id="2.30.38.10">
    <property type="entry name" value="Luciferase, Domain 3"/>
    <property type="match status" value="1"/>
</dbReference>
<dbReference type="GO" id="GO:0005829">
    <property type="term" value="C:cytosol"/>
    <property type="evidence" value="ECO:0007669"/>
    <property type="project" value="TreeGrafter"/>
</dbReference>
<dbReference type="GO" id="GO:0008610">
    <property type="term" value="P:lipid biosynthetic process"/>
    <property type="evidence" value="ECO:0007669"/>
    <property type="project" value="UniProtKB-ARBA"/>
</dbReference>
<feature type="domain" description="Carrier" evidence="4">
    <location>
        <begin position="971"/>
        <end position="1046"/>
    </location>
</feature>
<dbReference type="KEGG" id="npz:ACX27_14470"/>
<dbReference type="GO" id="GO:0003824">
    <property type="term" value="F:catalytic activity"/>
    <property type="evidence" value="ECO:0007669"/>
    <property type="project" value="InterPro"/>
</dbReference>
<dbReference type="EMBL" id="CP012036">
    <property type="protein sequence ID" value="ALF53777.1"/>
    <property type="molecule type" value="Genomic_DNA"/>
</dbReference>
<dbReference type="PANTHER" id="PTHR45527:SF1">
    <property type="entry name" value="FATTY ACID SYNTHASE"/>
    <property type="match status" value="1"/>
</dbReference>
<dbReference type="PROSITE" id="PS00455">
    <property type="entry name" value="AMP_BINDING"/>
    <property type="match status" value="1"/>
</dbReference>
<dbReference type="Gene3D" id="3.30.559.30">
    <property type="entry name" value="Nonribosomal peptide synthetase, condensation domain"/>
    <property type="match status" value="1"/>
</dbReference>
<reference evidence="6" key="1">
    <citation type="submission" date="2015-07" db="EMBL/GenBank/DDBJ databases">
        <title>Genome Of Nitrogen-Fixing Cyanobacterium Nostoc piscinale CENA21 From Solimoes/Amazon River Floodplain Sediments And Comparative Genomics To Uncover Biosynthetic Natural Products Potential.</title>
        <authorList>
            <person name="Leao T.F."/>
            <person name="Leao P.N."/>
            <person name="Guimaraes P.I."/>
            <person name="de Melo A.G.C."/>
            <person name="Ramos R.T.J."/>
            <person name="Silva A."/>
            <person name="Fiore M.F."/>
            <person name="Schneider M.P.C."/>
        </authorList>
    </citation>
    <scope>NUCLEOTIDE SEQUENCE [LARGE SCALE GENOMIC DNA]</scope>
    <source>
        <strain evidence="6">CENA21</strain>
    </source>
</reference>
<dbReference type="STRING" id="224013.ACX27_14470"/>
<dbReference type="NCBIfam" id="TIGR01733">
    <property type="entry name" value="AA-adenyl-dom"/>
    <property type="match status" value="1"/>
</dbReference>
<dbReference type="SUPFAM" id="SSF47336">
    <property type="entry name" value="ACP-like"/>
    <property type="match status" value="1"/>
</dbReference>
<evidence type="ECO:0000256" key="3">
    <source>
        <dbReference type="ARBA" id="ARBA00022553"/>
    </source>
</evidence>
<dbReference type="Gene3D" id="3.30.559.10">
    <property type="entry name" value="Chloramphenicol acetyltransferase-like domain"/>
    <property type="match status" value="1"/>
</dbReference>
<keyword evidence="6" id="KW-1185">Reference proteome</keyword>
<dbReference type="Gene3D" id="3.30.300.30">
    <property type="match status" value="1"/>
</dbReference>
<dbReference type="Pfam" id="PF00668">
    <property type="entry name" value="Condensation"/>
    <property type="match status" value="1"/>
</dbReference>
<evidence type="ECO:0000313" key="6">
    <source>
        <dbReference type="Proteomes" id="UP000062645"/>
    </source>
</evidence>
<dbReference type="CDD" id="cd19543">
    <property type="entry name" value="DCL_NRPS"/>
    <property type="match status" value="1"/>
</dbReference>
<comment type="cofactor">
    <cofactor evidence="1">
        <name>pantetheine 4'-phosphate</name>
        <dbReference type="ChEBI" id="CHEBI:47942"/>
    </cofactor>
</comment>
<dbReference type="InterPro" id="IPR010071">
    <property type="entry name" value="AA_adenyl_dom"/>
</dbReference>
<dbReference type="AlphaFoldDB" id="A0A0M3V5J5"/>
<keyword evidence="3" id="KW-0597">Phosphoprotein</keyword>
<dbReference type="GO" id="GO:0072330">
    <property type="term" value="P:monocarboxylic acid biosynthetic process"/>
    <property type="evidence" value="ECO:0007669"/>
    <property type="project" value="UniProtKB-ARBA"/>
</dbReference>
<dbReference type="InterPro" id="IPR045851">
    <property type="entry name" value="AMP-bd_C_sf"/>
</dbReference>
<dbReference type="PATRIC" id="fig|224013.5.peg.3495"/>
<dbReference type="InterPro" id="IPR001242">
    <property type="entry name" value="Condensation_dom"/>
</dbReference>
<name>A0A0M3V5J5_9NOSO</name>
<dbReference type="Pfam" id="PF13193">
    <property type="entry name" value="AMP-binding_C"/>
    <property type="match status" value="1"/>
</dbReference>
<dbReference type="Gene3D" id="1.10.1200.10">
    <property type="entry name" value="ACP-like"/>
    <property type="match status" value="1"/>
</dbReference>
<dbReference type="InterPro" id="IPR009081">
    <property type="entry name" value="PP-bd_ACP"/>
</dbReference>
<evidence type="ECO:0000259" key="4">
    <source>
        <dbReference type="PROSITE" id="PS50075"/>
    </source>
</evidence>
<dbReference type="Pfam" id="PF00550">
    <property type="entry name" value="PP-binding"/>
    <property type="match status" value="1"/>
</dbReference>
<reference evidence="5 6" key="2">
    <citation type="journal article" date="2016" name="Genome Announc.">
        <title>Draft Genome Sequence of the N2-Fixing Cyanobacterium Nostoc piscinale CENA21, Isolated from the Brazilian Amazon Floodplain.</title>
        <authorList>
            <person name="Leao T."/>
            <person name="Guimaraes P.I."/>
            <person name="de Melo A.G."/>
            <person name="Ramos R.T."/>
            <person name="Leao P.N."/>
            <person name="Silva A."/>
            <person name="Fiore M.F."/>
            <person name="Schneider M.P."/>
        </authorList>
    </citation>
    <scope>NUCLEOTIDE SEQUENCE [LARGE SCALE GENOMIC DNA]</scope>
    <source>
        <strain evidence="5 6">CENA21</strain>
    </source>
</reference>
<accession>A0A0M3V5J5</accession>
<dbReference type="PANTHER" id="PTHR45527">
    <property type="entry name" value="NONRIBOSOMAL PEPTIDE SYNTHETASE"/>
    <property type="match status" value="1"/>
</dbReference>
<organism evidence="5 6">
    <name type="scientific">Nostoc piscinale CENA21</name>
    <dbReference type="NCBI Taxonomy" id="224013"/>
    <lineage>
        <taxon>Bacteria</taxon>
        <taxon>Bacillati</taxon>
        <taxon>Cyanobacteriota</taxon>
        <taxon>Cyanophyceae</taxon>
        <taxon>Nostocales</taxon>
        <taxon>Nostocaceae</taxon>
        <taxon>Nostoc</taxon>
    </lineage>
</organism>
<dbReference type="InterPro" id="IPR020806">
    <property type="entry name" value="PKS_PP-bd"/>
</dbReference>
<dbReference type="FunFam" id="3.30.300.30:FF:000010">
    <property type="entry name" value="Enterobactin synthetase component F"/>
    <property type="match status" value="1"/>
</dbReference>
<dbReference type="Gene3D" id="3.40.50.980">
    <property type="match status" value="2"/>
</dbReference>
<dbReference type="SMART" id="SM00823">
    <property type="entry name" value="PKS_PP"/>
    <property type="match status" value="1"/>
</dbReference>
<dbReference type="GO" id="GO:0031177">
    <property type="term" value="F:phosphopantetheine binding"/>
    <property type="evidence" value="ECO:0007669"/>
    <property type="project" value="InterPro"/>
</dbReference>
<dbReference type="FunFam" id="1.10.1200.10:FF:000016">
    <property type="entry name" value="Non-ribosomal peptide synthase"/>
    <property type="match status" value="1"/>
</dbReference>
<dbReference type="RefSeq" id="WP_062293684.1">
    <property type="nucleotide sequence ID" value="NZ_CP012036.1"/>
</dbReference>
<sequence>MGVKNKNIEDFYPLSPMQQGILFHSLATPKSGVYFEQFSWNLQGKLNVTMFHRAWQYVVERHAILRTCFVWEGLKEPVQIVHRQVNLPWQEYDWQHLSPEAQQQELELFFQSDRSCGFNLKQAPLMRFTLIQLSPTAYNFTWSHHHLLLDGWSVATVFQEVLACYKAFNNERQVYLETIRPYRDYIVWLQQQNLSEAETFWRQTLQGFTTPTQLSVSPGNGLLTPTDSYHEAELKLSVAATAALKSLAKQYQLTLNTLVQGAWALLLSRYSGQEDVIFGAVTSGRPPTLAQAESMVGLFINTVPIRVQVSPDTLLVPWLLKIKEQLIEASEYEYCPLVKVQGWSEVPKGLSLFESIVIFENYAMDASVRQRDINLDIQDVHSFEKTNYPIALTVIPGDELWLKITSGDRFDCDTIHRMLGHLQTLLESMVKNPQQSLGELSLLTELERHQLLVEWNNTQVKYSQPQYIHELFAAQVEKTPDAVAVVFENEQLTYRELNTKANQLAHYLQTCGVKPEVLVGIYVERSLLMVIGLLAILKAGGAYIPLDPSYPQERLAYMLEDAQPRVLLTRQKLVATLPHQPAQVICLDSDWELISDRHSANPVTQITEDHLAYVIYTSGSTGKPKGAMNTHRGICNRLLWMQDAYQLTAADRVLQKTPFSFDVSVWEFFWPLITGARLVIAQPEGHKDPNYLVNLIIQQQITTLHFVPSMLQVFLEAAAVEKCQSLVRVIASGEALPIELQQRFFQRLDAQLHNLYGPTEAAVDVTFWQCQNHLNNQKTVPIGRPIANIQVYLLDKYLHPVPVGVPGEVYIGGVGVGRGYLNRPELTAEKFIPNPFSTTASRLYKTGDLARYLPNGEIEYISRIDYQVKLRGFRIELGEIEAAIAQYPGVRETVVVVNAQRIVAYLVPQAAQTLSISELRSFLESKLPSYMIPVAFVLLEALPLNTNGKVDRRALPAPDTNRPELADVYQPPQTEVEQTIAEIWQQVLQVENVGIHDNFFELGGHSLLLVQVHSKLREKFTKDLAVLDLFRYPTINSLANYLTQVEPEKLTAEISEIVIEKVADGKAQQRKRLQKLKSIQNI</sequence>
<dbReference type="SUPFAM" id="SSF52777">
    <property type="entry name" value="CoA-dependent acyltransferases"/>
    <property type="match status" value="2"/>
</dbReference>
<protein>
    <submittedName>
        <fullName evidence="5">Non-ribosomal peptide synthetase</fullName>
    </submittedName>
</protein>
<dbReference type="SUPFAM" id="SSF56801">
    <property type="entry name" value="Acetyl-CoA synthetase-like"/>
    <property type="match status" value="1"/>
</dbReference>
<evidence type="ECO:0000256" key="2">
    <source>
        <dbReference type="ARBA" id="ARBA00022450"/>
    </source>
</evidence>
<dbReference type="InterPro" id="IPR020845">
    <property type="entry name" value="AMP-binding_CS"/>
</dbReference>
<dbReference type="FunFam" id="3.40.50.12780:FF:000012">
    <property type="entry name" value="Non-ribosomal peptide synthetase"/>
    <property type="match status" value="1"/>
</dbReference>
<proteinExistence type="predicted"/>
<dbReference type="GO" id="GO:0043041">
    <property type="term" value="P:amino acid activation for nonribosomal peptide biosynthetic process"/>
    <property type="evidence" value="ECO:0007669"/>
    <property type="project" value="TreeGrafter"/>
</dbReference>
<dbReference type="FunFam" id="3.40.50.980:FF:000001">
    <property type="entry name" value="Non-ribosomal peptide synthetase"/>
    <property type="match status" value="1"/>
</dbReference>
<dbReference type="InterPro" id="IPR036736">
    <property type="entry name" value="ACP-like_sf"/>
</dbReference>
<dbReference type="FunFam" id="3.30.559.10:FF:000012">
    <property type="entry name" value="Non-ribosomal peptide synthetase"/>
    <property type="match status" value="1"/>
</dbReference>
<dbReference type="InterPro" id="IPR023213">
    <property type="entry name" value="CAT-like_dom_sf"/>
</dbReference>
<dbReference type="GO" id="GO:0044550">
    <property type="term" value="P:secondary metabolite biosynthetic process"/>
    <property type="evidence" value="ECO:0007669"/>
    <property type="project" value="UniProtKB-ARBA"/>
</dbReference>
<dbReference type="InterPro" id="IPR000873">
    <property type="entry name" value="AMP-dep_synth/lig_dom"/>
</dbReference>
<gene>
    <name evidence="5" type="primary">pscH</name>
    <name evidence="5" type="ORF">ACX27_14470</name>
</gene>
<dbReference type="Pfam" id="PF00501">
    <property type="entry name" value="AMP-binding"/>
    <property type="match status" value="1"/>
</dbReference>
<dbReference type="FunFam" id="3.40.50.980:FF:000002">
    <property type="entry name" value="Enterobactin synthetase component F"/>
    <property type="match status" value="1"/>
</dbReference>